<evidence type="ECO:0000256" key="1">
    <source>
        <dbReference type="ARBA" id="ARBA00001971"/>
    </source>
</evidence>
<evidence type="ECO:0000256" key="7">
    <source>
        <dbReference type="ARBA" id="ARBA00023004"/>
    </source>
</evidence>
<keyword evidence="10" id="KW-0472">Membrane</keyword>
<keyword evidence="4 9" id="KW-0349">Heme</keyword>
<comment type="cofactor">
    <cofactor evidence="1 9">
        <name>heme</name>
        <dbReference type="ChEBI" id="CHEBI:30413"/>
    </cofactor>
</comment>
<keyword evidence="12" id="KW-1185">Reference proteome</keyword>
<evidence type="ECO:0000256" key="10">
    <source>
        <dbReference type="SAM" id="Phobius"/>
    </source>
</evidence>
<comment type="pathway">
    <text evidence="2">Secondary metabolite biosynthesis.</text>
</comment>
<dbReference type="PANTHER" id="PTHR24305">
    <property type="entry name" value="CYTOCHROME P450"/>
    <property type="match status" value="1"/>
</dbReference>
<feature type="transmembrane region" description="Helical" evidence="10">
    <location>
        <begin position="7"/>
        <end position="28"/>
    </location>
</feature>
<comment type="similarity">
    <text evidence="3">Belongs to the cytochrome P450 family.</text>
</comment>
<evidence type="ECO:0000256" key="4">
    <source>
        <dbReference type="ARBA" id="ARBA00022617"/>
    </source>
</evidence>
<dbReference type="PRINTS" id="PR00385">
    <property type="entry name" value="P450"/>
</dbReference>
<dbReference type="PRINTS" id="PR00463">
    <property type="entry name" value="EP450I"/>
</dbReference>
<evidence type="ECO:0000256" key="5">
    <source>
        <dbReference type="ARBA" id="ARBA00022723"/>
    </source>
</evidence>
<dbReference type="EMBL" id="KZ293428">
    <property type="protein sequence ID" value="PBK69779.1"/>
    <property type="molecule type" value="Genomic_DNA"/>
</dbReference>
<dbReference type="AlphaFoldDB" id="A0A2H3BG08"/>
<evidence type="ECO:0000256" key="3">
    <source>
        <dbReference type="ARBA" id="ARBA00010617"/>
    </source>
</evidence>
<evidence type="ECO:0000256" key="6">
    <source>
        <dbReference type="ARBA" id="ARBA00023002"/>
    </source>
</evidence>
<dbReference type="InterPro" id="IPR050121">
    <property type="entry name" value="Cytochrome_P450_monoxygenase"/>
</dbReference>
<keyword evidence="10" id="KW-1133">Transmembrane helix</keyword>
<dbReference type="InterPro" id="IPR002401">
    <property type="entry name" value="Cyt_P450_E_grp-I"/>
</dbReference>
<sequence length="516" mass="58318">MCFICTALSFVGKALFVLVAVHIYAYWLDRYDLRRYPGPFLAKFSYLWLVWTGWTLRRSQMLHEMHRKYGPIVRISPAELSFSNSVAFSSIYSRGSGVAKSSFYDAFATIGLPSIFATRQKTEHGQKRRMMYHFFTPKTVSEFSPQITCAADLLLKEWDTRFADPSNNENGQYLWFDCLPWCAFLAFDSMSNFIFGKSFGMVATAQDTVTIPQDSRVVLDYEIPNQTMEISLMKITGSRETYNYIVGILPTWWKPLGHAVLRGPVKNGLLVAKTVAYLLSRRLSLGTQGDTMDLVSRFLQRQELQTSEQEPLIAEVLTMLVAGSDTTRNSLAAAIYYISRSPEIQAKLHAELDAHIPRNHSVSLEDVQQLPYLDACINETLRVYSAVPGGLPRVVPEGGMSIAGNDIVAGTTVGVHIYSLHRDSTIWGDDADTFNPDRWLDIDTEVVRRAFKPFSDGPAACIGKNLAIVQLRIVLASIFKRFEVIFEDPDSSLLVDDWFVRRIKDCRVGIHHRTTI</sequence>
<evidence type="ECO:0000313" key="11">
    <source>
        <dbReference type="EMBL" id="PBK69779.1"/>
    </source>
</evidence>
<evidence type="ECO:0000256" key="2">
    <source>
        <dbReference type="ARBA" id="ARBA00005179"/>
    </source>
</evidence>
<dbReference type="InterPro" id="IPR001128">
    <property type="entry name" value="Cyt_P450"/>
</dbReference>
<dbReference type="GO" id="GO:0020037">
    <property type="term" value="F:heme binding"/>
    <property type="evidence" value="ECO:0007669"/>
    <property type="project" value="InterPro"/>
</dbReference>
<reference evidence="12" key="1">
    <citation type="journal article" date="2017" name="Nat. Ecol. Evol.">
        <title>Genome expansion and lineage-specific genetic innovations in the forest pathogenic fungi Armillaria.</title>
        <authorList>
            <person name="Sipos G."/>
            <person name="Prasanna A.N."/>
            <person name="Walter M.C."/>
            <person name="O'Connor E."/>
            <person name="Balint B."/>
            <person name="Krizsan K."/>
            <person name="Kiss B."/>
            <person name="Hess J."/>
            <person name="Varga T."/>
            <person name="Slot J."/>
            <person name="Riley R."/>
            <person name="Boka B."/>
            <person name="Rigling D."/>
            <person name="Barry K."/>
            <person name="Lee J."/>
            <person name="Mihaltcheva S."/>
            <person name="LaButti K."/>
            <person name="Lipzen A."/>
            <person name="Waldron R."/>
            <person name="Moloney N.M."/>
            <person name="Sperisen C."/>
            <person name="Kredics L."/>
            <person name="Vagvoelgyi C."/>
            <person name="Patrignani A."/>
            <person name="Fitzpatrick D."/>
            <person name="Nagy I."/>
            <person name="Doyle S."/>
            <person name="Anderson J.B."/>
            <person name="Grigoriev I.V."/>
            <person name="Gueldener U."/>
            <person name="Muensterkoetter M."/>
            <person name="Nagy L.G."/>
        </authorList>
    </citation>
    <scope>NUCLEOTIDE SEQUENCE [LARGE SCALE GENOMIC DNA]</scope>
    <source>
        <strain evidence="12">28-4</strain>
    </source>
</reference>
<dbReference type="STRING" id="1076256.A0A2H3BG08"/>
<gene>
    <name evidence="11" type="ORF">ARMSODRAFT_146106</name>
</gene>
<keyword evidence="7 9" id="KW-0408">Iron</keyword>
<accession>A0A2H3BG08</accession>
<keyword evidence="6" id="KW-0560">Oxidoreductase</keyword>
<dbReference type="SUPFAM" id="SSF48264">
    <property type="entry name" value="Cytochrome P450"/>
    <property type="match status" value="1"/>
</dbReference>
<dbReference type="GO" id="GO:0005506">
    <property type="term" value="F:iron ion binding"/>
    <property type="evidence" value="ECO:0007669"/>
    <property type="project" value="InterPro"/>
</dbReference>
<proteinExistence type="inferred from homology"/>
<protein>
    <submittedName>
        <fullName evidence="11">Cytochrome P450</fullName>
    </submittedName>
</protein>
<keyword evidence="5 9" id="KW-0479">Metal-binding</keyword>
<keyword evidence="8" id="KW-0503">Monooxygenase</keyword>
<dbReference type="Gene3D" id="1.10.630.10">
    <property type="entry name" value="Cytochrome P450"/>
    <property type="match status" value="1"/>
</dbReference>
<name>A0A2H3BG08_9AGAR</name>
<dbReference type="Proteomes" id="UP000218334">
    <property type="component" value="Unassembled WGS sequence"/>
</dbReference>
<dbReference type="InterPro" id="IPR036396">
    <property type="entry name" value="Cyt_P450_sf"/>
</dbReference>
<feature type="binding site" description="axial binding residue" evidence="9">
    <location>
        <position position="461"/>
    </location>
    <ligand>
        <name>heme</name>
        <dbReference type="ChEBI" id="CHEBI:30413"/>
    </ligand>
    <ligandPart>
        <name>Fe</name>
        <dbReference type="ChEBI" id="CHEBI:18248"/>
    </ligandPart>
</feature>
<dbReference type="GO" id="GO:0004497">
    <property type="term" value="F:monooxygenase activity"/>
    <property type="evidence" value="ECO:0007669"/>
    <property type="project" value="UniProtKB-KW"/>
</dbReference>
<evidence type="ECO:0000313" key="12">
    <source>
        <dbReference type="Proteomes" id="UP000218334"/>
    </source>
</evidence>
<organism evidence="11 12">
    <name type="scientific">Armillaria solidipes</name>
    <dbReference type="NCBI Taxonomy" id="1076256"/>
    <lineage>
        <taxon>Eukaryota</taxon>
        <taxon>Fungi</taxon>
        <taxon>Dikarya</taxon>
        <taxon>Basidiomycota</taxon>
        <taxon>Agaricomycotina</taxon>
        <taxon>Agaricomycetes</taxon>
        <taxon>Agaricomycetidae</taxon>
        <taxon>Agaricales</taxon>
        <taxon>Marasmiineae</taxon>
        <taxon>Physalacriaceae</taxon>
        <taxon>Armillaria</taxon>
    </lineage>
</organism>
<dbReference type="PANTHER" id="PTHR24305:SF29">
    <property type="entry name" value="BENZOATE-PARA-HYDROXYLASE"/>
    <property type="match status" value="1"/>
</dbReference>
<dbReference type="GO" id="GO:0016705">
    <property type="term" value="F:oxidoreductase activity, acting on paired donors, with incorporation or reduction of molecular oxygen"/>
    <property type="evidence" value="ECO:0007669"/>
    <property type="project" value="InterPro"/>
</dbReference>
<evidence type="ECO:0000256" key="9">
    <source>
        <dbReference type="PIRSR" id="PIRSR602401-1"/>
    </source>
</evidence>
<evidence type="ECO:0000256" key="8">
    <source>
        <dbReference type="ARBA" id="ARBA00023033"/>
    </source>
</evidence>
<keyword evidence="10" id="KW-0812">Transmembrane</keyword>
<dbReference type="Pfam" id="PF00067">
    <property type="entry name" value="p450"/>
    <property type="match status" value="1"/>
</dbReference>